<dbReference type="RefSeq" id="WP_378977326.1">
    <property type="nucleotide sequence ID" value="NZ_JBHTBJ010000058.1"/>
</dbReference>
<protein>
    <submittedName>
        <fullName evidence="4">DUF6444 domain-containing protein</fullName>
    </submittedName>
</protein>
<gene>
    <name evidence="4" type="ORF">ACFQS1_37705</name>
</gene>
<reference evidence="5" key="1">
    <citation type="journal article" date="2019" name="Int. J. Syst. Evol. Microbiol.">
        <title>The Global Catalogue of Microorganisms (GCM) 10K type strain sequencing project: providing services to taxonomists for standard genome sequencing and annotation.</title>
        <authorList>
            <consortium name="The Broad Institute Genomics Platform"/>
            <consortium name="The Broad Institute Genome Sequencing Center for Infectious Disease"/>
            <person name="Wu L."/>
            <person name="Ma J."/>
        </authorList>
    </citation>
    <scope>NUCLEOTIDE SEQUENCE [LARGE SCALE GENOMIC DNA]</scope>
    <source>
        <strain evidence="5">XZYJT-10</strain>
    </source>
</reference>
<evidence type="ECO:0000313" key="4">
    <source>
        <dbReference type="EMBL" id="MFC7279728.1"/>
    </source>
</evidence>
<comment type="caution">
    <text evidence="4">The sequence shown here is derived from an EMBL/GenBank/DDBJ whole genome shotgun (WGS) entry which is preliminary data.</text>
</comment>
<dbReference type="EMBL" id="JBHTBJ010000058">
    <property type="protein sequence ID" value="MFC7279728.1"/>
    <property type="molecule type" value="Genomic_DNA"/>
</dbReference>
<sequence length="232" mass="23914">MVPGQGGESPSYDELAVLVVGLTARLDELSARVGVLEADNARLVAENTELRRENAVLRAENAELRRKLGLNSTNSSKPPSSDGLGKPPPASMRGRSGRKPGKQPGGTGTALSQVPVPDEQVDHYPPACGTCGDGLDPATAVRAGDPVVRQLFDGRGPWTQGRGDGDRREGRSGAEDPAAGAQGCTRGRTGADVSRAKATQGCAAAEHVDAGGGTEVARRSCGIAREPRAAYL</sequence>
<feature type="compositionally biased region" description="Basic and acidic residues" evidence="2">
    <location>
        <begin position="163"/>
        <end position="174"/>
    </location>
</feature>
<feature type="coiled-coil region" evidence="1">
    <location>
        <begin position="26"/>
        <end position="67"/>
    </location>
</feature>
<keyword evidence="5" id="KW-1185">Reference proteome</keyword>
<evidence type="ECO:0000313" key="5">
    <source>
        <dbReference type="Proteomes" id="UP001596548"/>
    </source>
</evidence>
<organism evidence="4 5">
    <name type="scientific">Paractinoplanes rhizophilus</name>
    <dbReference type="NCBI Taxonomy" id="1416877"/>
    <lineage>
        <taxon>Bacteria</taxon>
        <taxon>Bacillati</taxon>
        <taxon>Actinomycetota</taxon>
        <taxon>Actinomycetes</taxon>
        <taxon>Micromonosporales</taxon>
        <taxon>Micromonosporaceae</taxon>
        <taxon>Paractinoplanes</taxon>
    </lineage>
</organism>
<dbReference type="Proteomes" id="UP001596548">
    <property type="component" value="Unassembled WGS sequence"/>
</dbReference>
<feature type="region of interest" description="Disordered" evidence="2">
    <location>
        <begin position="67"/>
        <end position="128"/>
    </location>
</feature>
<feature type="domain" description="DUF6444" evidence="3">
    <location>
        <begin position="44"/>
        <end position="109"/>
    </location>
</feature>
<keyword evidence="1" id="KW-0175">Coiled coil</keyword>
<evidence type="ECO:0000256" key="2">
    <source>
        <dbReference type="SAM" id="MobiDB-lite"/>
    </source>
</evidence>
<dbReference type="InterPro" id="IPR045618">
    <property type="entry name" value="DUF6444"/>
</dbReference>
<accession>A0ABW2I4J3</accession>
<name>A0ABW2I4J3_9ACTN</name>
<dbReference type="Pfam" id="PF20042">
    <property type="entry name" value="DUF6444"/>
    <property type="match status" value="1"/>
</dbReference>
<feature type="region of interest" description="Disordered" evidence="2">
    <location>
        <begin position="152"/>
        <end position="198"/>
    </location>
</feature>
<evidence type="ECO:0000256" key="1">
    <source>
        <dbReference type="SAM" id="Coils"/>
    </source>
</evidence>
<evidence type="ECO:0000259" key="3">
    <source>
        <dbReference type="Pfam" id="PF20042"/>
    </source>
</evidence>
<proteinExistence type="predicted"/>
<feature type="compositionally biased region" description="Polar residues" evidence="2">
    <location>
        <begin position="70"/>
        <end position="79"/>
    </location>
</feature>